<feature type="transmembrane region" description="Helical" evidence="1">
    <location>
        <begin position="20"/>
        <end position="36"/>
    </location>
</feature>
<dbReference type="Proteomes" id="UP000253919">
    <property type="component" value="Unassembled WGS sequence"/>
</dbReference>
<evidence type="ECO:0000313" key="4">
    <source>
        <dbReference type="Proteomes" id="UP000253919"/>
    </source>
</evidence>
<keyword evidence="1" id="KW-1133">Transmembrane helix</keyword>
<dbReference type="RefSeq" id="WP_115371617.1">
    <property type="nucleotide sequence ID" value="NZ_QASA01000001.1"/>
</dbReference>
<dbReference type="OrthoDB" id="1438991at2"/>
<dbReference type="AlphaFoldDB" id="A0A369QB35"/>
<accession>A0A369QB35</accession>
<keyword evidence="1" id="KW-0472">Membrane</keyword>
<protein>
    <recommendedName>
        <fullName evidence="2">Chemotaxis methyl-accepting receptor HlyB-like 4HB MCP domain-containing protein</fullName>
    </recommendedName>
</protein>
<organism evidence="3 4">
    <name type="scientific">Adhaeribacter pallidiroseus</name>
    <dbReference type="NCBI Taxonomy" id="2072847"/>
    <lineage>
        <taxon>Bacteria</taxon>
        <taxon>Pseudomonadati</taxon>
        <taxon>Bacteroidota</taxon>
        <taxon>Cytophagia</taxon>
        <taxon>Cytophagales</taxon>
        <taxon>Hymenobacteraceae</taxon>
        <taxon>Adhaeribacter</taxon>
    </lineage>
</organism>
<comment type="caution">
    <text evidence="3">The sequence shown here is derived from an EMBL/GenBank/DDBJ whole genome shotgun (WGS) entry which is preliminary data.</text>
</comment>
<sequence length="230" mass="26454">MGKDKSINWLYKIHNKTKPALLLMVVVLMVLGSSFLEKRYMREMNSSVSSIYKDRLIPAAELFYMNDLMYNRRLILEQYLSHPTAYQRKKAKQQIMVYTQQIDSTIHKFEATYLVAEENRSLQEFKAKMSRYNTLEQQVLSQPATVPGSANQEIAQVFKAIHGQLVLLSDIQIKVGEELLHSSDAIQGNARILSNLQIVIIIIITLVVQQALLLDKHPLLPPNLKNFRLN</sequence>
<evidence type="ECO:0000313" key="3">
    <source>
        <dbReference type="EMBL" id="RDC62131.1"/>
    </source>
</evidence>
<keyword evidence="4" id="KW-1185">Reference proteome</keyword>
<evidence type="ECO:0000256" key="1">
    <source>
        <dbReference type="SAM" id="Phobius"/>
    </source>
</evidence>
<proteinExistence type="predicted"/>
<evidence type="ECO:0000259" key="2">
    <source>
        <dbReference type="Pfam" id="PF12729"/>
    </source>
</evidence>
<reference evidence="3 4" key="1">
    <citation type="submission" date="2018-04" db="EMBL/GenBank/DDBJ databases">
        <title>Adhaeribacter sp. HMF7616 genome sequencing and assembly.</title>
        <authorList>
            <person name="Kang H."/>
            <person name="Kang J."/>
            <person name="Cha I."/>
            <person name="Kim H."/>
            <person name="Joh K."/>
        </authorList>
    </citation>
    <scope>NUCLEOTIDE SEQUENCE [LARGE SCALE GENOMIC DNA]</scope>
    <source>
        <strain evidence="3 4">HMF7616</strain>
    </source>
</reference>
<keyword evidence="1" id="KW-0812">Transmembrane</keyword>
<gene>
    <name evidence="3" type="ORF">AHMF7616_00722</name>
</gene>
<name>A0A369QB35_9BACT</name>
<dbReference type="InterPro" id="IPR024478">
    <property type="entry name" value="HlyB_4HB_MCP"/>
</dbReference>
<dbReference type="Pfam" id="PF12729">
    <property type="entry name" value="4HB_MCP_1"/>
    <property type="match status" value="1"/>
</dbReference>
<dbReference type="EMBL" id="QASA01000001">
    <property type="protein sequence ID" value="RDC62131.1"/>
    <property type="molecule type" value="Genomic_DNA"/>
</dbReference>
<feature type="domain" description="Chemotaxis methyl-accepting receptor HlyB-like 4HB MCP" evidence="2">
    <location>
        <begin position="12"/>
        <end position="185"/>
    </location>
</feature>
<feature type="transmembrane region" description="Helical" evidence="1">
    <location>
        <begin position="192"/>
        <end position="212"/>
    </location>
</feature>